<reference evidence="2 3" key="1">
    <citation type="submission" date="2020-10" db="EMBL/GenBank/DDBJ databases">
        <title>Janibacter indicus TT2 genome sequence.</title>
        <authorList>
            <person name="Lee K."/>
            <person name="Ganzorig M."/>
        </authorList>
    </citation>
    <scope>NUCLEOTIDE SEQUENCE [LARGE SCALE GENOMIC DNA]</scope>
    <source>
        <strain evidence="2 3">TT2</strain>
    </source>
</reference>
<protein>
    <recommendedName>
        <fullName evidence="1">N-acetyltransferase domain-containing protein</fullName>
    </recommendedName>
</protein>
<gene>
    <name evidence="2" type="ORF">IGS73_17395</name>
</gene>
<dbReference type="GO" id="GO:0016747">
    <property type="term" value="F:acyltransferase activity, transferring groups other than amino-acyl groups"/>
    <property type="evidence" value="ECO:0007669"/>
    <property type="project" value="InterPro"/>
</dbReference>
<evidence type="ECO:0000259" key="1">
    <source>
        <dbReference type="PROSITE" id="PS51186"/>
    </source>
</evidence>
<evidence type="ECO:0000313" key="2">
    <source>
        <dbReference type="EMBL" id="QOK22785.1"/>
    </source>
</evidence>
<dbReference type="InterPro" id="IPR000182">
    <property type="entry name" value="GNAT_dom"/>
</dbReference>
<dbReference type="Gene3D" id="3.40.630.30">
    <property type="match status" value="1"/>
</dbReference>
<dbReference type="SUPFAM" id="SSF55729">
    <property type="entry name" value="Acyl-CoA N-acyltransferases (Nat)"/>
    <property type="match status" value="1"/>
</dbReference>
<proteinExistence type="predicted"/>
<feature type="domain" description="N-acetyltransferase" evidence="1">
    <location>
        <begin position="80"/>
        <end position="241"/>
    </location>
</feature>
<evidence type="ECO:0000313" key="3">
    <source>
        <dbReference type="Proteomes" id="UP000593998"/>
    </source>
</evidence>
<sequence>MADEPTPHAFPHAPTPSLEIRPLTCEHLRATATLHAHQLPNGLFPALGQRFLRVWHRTFLDTDHAAGAVVVDTSAQDTVVGYLLLALDPLDHVHELKIKYRRELLLEGTRGLLCHPGVGLHFVRTRAVRYAKRLLARRPCRPGSADDGPIPAVIHAVVTDPRYALRGVANRLLHWAQLRTTDAGIDQIALVTDAATTPTGAVLAPDESQGAAAMYDHLGWRRVAQRERDGRTLIEFRKDLTEGDPSCA</sequence>
<dbReference type="EMBL" id="CP062789">
    <property type="protein sequence ID" value="QOK22785.1"/>
    <property type="molecule type" value="Genomic_DNA"/>
</dbReference>
<dbReference type="AlphaFoldDB" id="A0A7L9J1E1"/>
<accession>A0A7L9J1E1</accession>
<name>A0A7L9J1E1_9MICO</name>
<dbReference type="Proteomes" id="UP000593998">
    <property type="component" value="Chromosome"/>
</dbReference>
<dbReference type="InterPro" id="IPR016181">
    <property type="entry name" value="Acyl_CoA_acyltransferase"/>
</dbReference>
<dbReference type="RefSeq" id="WP_192911140.1">
    <property type="nucleotide sequence ID" value="NZ_CP062789.1"/>
</dbReference>
<organism evidence="2 3">
    <name type="scientific">Janibacter indicus</name>
    <dbReference type="NCBI Taxonomy" id="857417"/>
    <lineage>
        <taxon>Bacteria</taxon>
        <taxon>Bacillati</taxon>
        <taxon>Actinomycetota</taxon>
        <taxon>Actinomycetes</taxon>
        <taxon>Micrococcales</taxon>
        <taxon>Intrasporangiaceae</taxon>
        <taxon>Janibacter</taxon>
    </lineage>
</organism>
<dbReference type="PROSITE" id="PS51186">
    <property type="entry name" value="GNAT"/>
    <property type="match status" value="1"/>
</dbReference>